<feature type="compositionally biased region" description="Low complexity" evidence="1">
    <location>
        <begin position="56"/>
        <end position="71"/>
    </location>
</feature>
<accession>A0A2I2KU36</accession>
<dbReference type="Proteomes" id="UP000234331">
    <property type="component" value="Unassembled WGS sequence"/>
</dbReference>
<reference evidence="2 3" key="1">
    <citation type="submission" date="2017-06" db="EMBL/GenBank/DDBJ databases">
        <authorList>
            <person name="Kim H.J."/>
            <person name="Triplett B.A."/>
        </authorList>
    </citation>
    <scope>NUCLEOTIDE SEQUENCE [LARGE SCALE GENOMIC DNA]</scope>
    <source>
        <strain evidence="2">FRACA_ARgP5</strain>
    </source>
</reference>
<evidence type="ECO:0000313" key="2">
    <source>
        <dbReference type="EMBL" id="SNQ49178.1"/>
    </source>
</evidence>
<gene>
    <name evidence="2" type="ORF">FRACA_3020002</name>
</gene>
<proteinExistence type="predicted"/>
<evidence type="ECO:0000313" key="3">
    <source>
        <dbReference type="Proteomes" id="UP000234331"/>
    </source>
</evidence>
<dbReference type="AlphaFoldDB" id="A0A2I2KU36"/>
<feature type="compositionally biased region" description="Gly residues" evidence="1">
    <location>
        <begin position="72"/>
        <end position="82"/>
    </location>
</feature>
<sequence length="88" mass="9108">MAHWRRCRTGSSMMALPRKVFILVLFLVGGTPLTIGSITRSSSTGLMGVRRRAGAPVGPSRSRGLGRSASRPGGGGSPGGGAVRCRRT</sequence>
<evidence type="ECO:0000256" key="1">
    <source>
        <dbReference type="SAM" id="MobiDB-lite"/>
    </source>
</evidence>
<name>A0A2I2KU36_9ACTN</name>
<protein>
    <submittedName>
        <fullName evidence="2">Uncharacterized protein</fullName>
    </submittedName>
</protein>
<keyword evidence="3" id="KW-1185">Reference proteome</keyword>
<organism evidence="2 3">
    <name type="scientific">Frankia canadensis</name>
    <dbReference type="NCBI Taxonomy" id="1836972"/>
    <lineage>
        <taxon>Bacteria</taxon>
        <taxon>Bacillati</taxon>
        <taxon>Actinomycetota</taxon>
        <taxon>Actinomycetes</taxon>
        <taxon>Frankiales</taxon>
        <taxon>Frankiaceae</taxon>
        <taxon>Frankia</taxon>
    </lineage>
</organism>
<feature type="region of interest" description="Disordered" evidence="1">
    <location>
        <begin position="46"/>
        <end position="88"/>
    </location>
</feature>
<dbReference type="EMBL" id="FZMO01000227">
    <property type="protein sequence ID" value="SNQ49178.1"/>
    <property type="molecule type" value="Genomic_DNA"/>
</dbReference>